<feature type="compositionally biased region" description="Polar residues" evidence="1">
    <location>
        <begin position="159"/>
        <end position="171"/>
    </location>
</feature>
<evidence type="ECO:0000313" key="3">
    <source>
        <dbReference type="Proteomes" id="UP000006138"/>
    </source>
</evidence>
<dbReference type="Proteomes" id="UP000006138">
    <property type="component" value="Chromosome"/>
</dbReference>
<feature type="compositionally biased region" description="Polar residues" evidence="1">
    <location>
        <begin position="37"/>
        <end position="46"/>
    </location>
</feature>
<feature type="region of interest" description="Disordered" evidence="1">
    <location>
        <begin position="1"/>
        <end position="46"/>
    </location>
</feature>
<feature type="compositionally biased region" description="Low complexity" evidence="1">
    <location>
        <begin position="14"/>
        <end position="31"/>
    </location>
</feature>
<reference evidence="2 3" key="1">
    <citation type="journal article" date="2011" name="J. Bacteriol.">
        <title>Whole genome sequence of the rifamycin B-producing strain Amycolatopsis mediterranei S699.</title>
        <authorList>
            <person name="Verma M."/>
            <person name="Kaur J."/>
            <person name="Kumar M."/>
            <person name="Kumari K."/>
            <person name="Saxena A."/>
            <person name="Anand S."/>
            <person name="Nigam A."/>
            <person name="Ravi V."/>
            <person name="Raghuvanshi S."/>
            <person name="Khurana P."/>
            <person name="Tyagi A.K."/>
            <person name="Khurana J.P."/>
            <person name="Lal R."/>
        </authorList>
    </citation>
    <scope>NUCLEOTIDE SEQUENCE [LARGE SCALE GENOMIC DNA]</scope>
    <source>
        <strain evidence="2 3">S699</strain>
    </source>
</reference>
<proteinExistence type="predicted"/>
<evidence type="ECO:0000313" key="2">
    <source>
        <dbReference type="EMBL" id="AEK45568.1"/>
    </source>
</evidence>
<evidence type="ECO:0000256" key="1">
    <source>
        <dbReference type="SAM" id="MobiDB-lite"/>
    </source>
</evidence>
<protein>
    <submittedName>
        <fullName evidence="2">Uncharacterized protein</fullName>
    </submittedName>
</protein>
<name>A0A9R0UCA1_AMYMS</name>
<gene>
    <name evidence="2" type="ordered locus">RAM_35475</name>
</gene>
<feature type="compositionally biased region" description="Polar residues" evidence="1">
    <location>
        <begin position="1"/>
        <end position="13"/>
    </location>
</feature>
<sequence length="171" mass="17384">MTSRNPQRAQSQPAKASNAGAATAAAASTSRRCTRKPATTTTRIGATSSRTSVIEYSCQLSLWVRSNNASASARGVKSAVAIAVSSRAIAPALDAGSASTASSATTGGTSSIAVIRTEDRRSSTTAKTGRTVRAAISWVSTAAVISPEATAGRRGSCPSAANSSRYRTWSK</sequence>
<dbReference type="EMBL" id="CP002896">
    <property type="protein sequence ID" value="AEK45568.1"/>
    <property type="molecule type" value="Genomic_DNA"/>
</dbReference>
<dbReference type="RefSeq" id="WP_014467540.1">
    <property type="nucleotide sequence ID" value="NC_017186.1"/>
</dbReference>
<dbReference type="GeneID" id="92877328"/>
<dbReference type="KEGG" id="amn:RAM_35475"/>
<keyword evidence="3" id="KW-1185">Reference proteome</keyword>
<accession>A0A9R0UCA1</accession>
<dbReference type="AlphaFoldDB" id="A0A9R0UCA1"/>
<organism evidence="2 3">
    <name type="scientific">Amycolatopsis mediterranei (strain S699)</name>
    <name type="common">Nocardia mediterranei</name>
    <dbReference type="NCBI Taxonomy" id="713604"/>
    <lineage>
        <taxon>Bacteria</taxon>
        <taxon>Bacillati</taxon>
        <taxon>Actinomycetota</taxon>
        <taxon>Actinomycetes</taxon>
        <taxon>Pseudonocardiales</taxon>
        <taxon>Pseudonocardiaceae</taxon>
        <taxon>Amycolatopsis</taxon>
    </lineage>
</organism>
<feature type="region of interest" description="Disordered" evidence="1">
    <location>
        <begin position="150"/>
        <end position="171"/>
    </location>
</feature>